<keyword evidence="4 5" id="KW-0975">Bacterial flagellum</keyword>
<keyword evidence="8" id="KW-0282">Flagellum</keyword>
<keyword evidence="9" id="KW-1185">Reference proteome</keyword>
<organism evidence="8 9">
    <name type="scientific">Fictibacillus marinisediminis</name>
    <dbReference type="NCBI Taxonomy" id="2878389"/>
    <lineage>
        <taxon>Bacteria</taxon>
        <taxon>Bacillati</taxon>
        <taxon>Bacillota</taxon>
        <taxon>Bacilli</taxon>
        <taxon>Bacillales</taxon>
        <taxon>Fictibacillaceae</taxon>
        <taxon>Fictibacillus</taxon>
    </lineage>
</organism>
<dbReference type="GO" id="GO:0005576">
    <property type="term" value="C:extracellular region"/>
    <property type="evidence" value="ECO:0007669"/>
    <property type="project" value="UniProtKB-SubCell"/>
</dbReference>
<evidence type="ECO:0000256" key="1">
    <source>
        <dbReference type="ARBA" id="ARBA00009764"/>
    </source>
</evidence>
<dbReference type="InterPro" id="IPR010809">
    <property type="entry name" value="FliD_C"/>
</dbReference>
<evidence type="ECO:0000256" key="3">
    <source>
        <dbReference type="ARBA" id="ARBA00023054"/>
    </source>
</evidence>
<proteinExistence type="inferred from homology"/>
<feature type="domain" description="Flagellar hook-associated protein 2 C-terminal" evidence="7">
    <location>
        <begin position="242"/>
        <end position="501"/>
    </location>
</feature>
<comment type="function">
    <text evidence="5">Required for morphogenesis and for the elongation of the flagellar filament by facilitating polymerization of the flagellin monomers at the tip of growing filament. Forms a capping structure, which prevents flagellin subunits (transported through the central channel of the flagellum) from leaking out without polymerization at the distal end.</text>
</comment>
<keyword evidence="8" id="KW-0969">Cilium</keyword>
<dbReference type="InterPro" id="IPR003481">
    <property type="entry name" value="FliD_N"/>
</dbReference>
<evidence type="ECO:0000259" key="7">
    <source>
        <dbReference type="Pfam" id="PF07195"/>
    </source>
</evidence>
<accession>A0A9X2BII4</accession>
<evidence type="ECO:0000256" key="5">
    <source>
        <dbReference type="RuleBase" id="RU362066"/>
    </source>
</evidence>
<protein>
    <recommendedName>
        <fullName evidence="5">Flagellar hook-associated protein 2</fullName>
        <shortName evidence="5">HAP2</shortName>
    </recommendedName>
    <alternativeName>
        <fullName evidence="5">Flagellar cap protein</fullName>
    </alternativeName>
</protein>
<dbReference type="NCBIfam" id="NF005833">
    <property type="entry name" value="PRK07737.1"/>
    <property type="match status" value="1"/>
</dbReference>
<name>A0A9X2BII4_9BACL</name>
<comment type="subcellular location">
    <subcellularLocation>
        <location evidence="5">Secreted</location>
    </subcellularLocation>
    <subcellularLocation>
        <location evidence="5">Bacterial flagellum</location>
    </subcellularLocation>
</comment>
<dbReference type="GO" id="GO:0071973">
    <property type="term" value="P:bacterial-type flagellum-dependent cell motility"/>
    <property type="evidence" value="ECO:0007669"/>
    <property type="project" value="TreeGrafter"/>
</dbReference>
<dbReference type="Pfam" id="PF07195">
    <property type="entry name" value="FliD_C"/>
    <property type="match status" value="1"/>
</dbReference>
<reference evidence="8" key="1">
    <citation type="submission" date="2021-09" db="EMBL/GenBank/DDBJ databases">
        <title>Genome analysis of Fictibacillus sp. KIGAM418 isolated from marine sediment.</title>
        <authorList>
            <person name="Seo M.-J."/>
            <person name="Cho E.-S."/>
            <person name="Hwang C.Y."/>
        </authorList>
    </citation>
    <scope>NUCLEOTIDE SEQUENCE</scope>
    <source>
        <strain evidence="8">KIGAM418</strain>
    </source>
</reference>
<evidence type="ECO:0000256" key="2">
    <source>
        <dbReference type="ARBA" id="ARBA00011255"/>
    </source>
</evidence>
<dbReference type="Pfam" id="PF02465">
    <property type="entry name" value="FliD_N"/>
    <property type="match status" value="1"/>
</dbReference>
<feature type="domain" description="Flagellar hook-associated protein 2 N-terminal" evidence="6">
    <location>
        <begin position="10"/>
        <end position="106"/>
    </location>
</feature>
<evidence type="ECO:0000313" key="9">
    <source>
        <dbReference type="Proteomes" id="UP001139011"/>
    </source>
</evidence>
<keyword evidence="5" id="KW-0964">Secreted</keyword>
<dbReference type="GO" id="GO:0009424">
    <property type="term" value="C:bacterial-type flagellum hook"/>
    <property type="evidence" value="ECO:0007669"/>
    <property type="project" value="UniProtKB-UniRule"/>
</dbReference>
<dbReference type="InterPro" id="IPR040026">
    <property type="entry name" value="FliD"/>
</dbReference>
<sequence>MTTRISGLASGMDIDSMVKDLMKAQRIPLDKLTQKKQLLEWQRDDYRDMNKLLKDFDQLIFDGVGRQSTFLKKTVTSTNDSVVTATSNGSSGNISTTIEKITLATSRTWIGQPVLTGSNPMQADTKLSSLGTLPSDNKLKFKLTKPGTSDFVKDGTTDKIFEITIDPTTETIDSLTQKLSNSDLGVSAFYDSRTGQIVITNKETGAGSKITFADTNTQNLYENLGFTSNVNNELTSTNNNLGTDATFTLNGLSMSRSSNSFTISGVTYTLKSNTTSPVTISASTDSQGIFDSIIKFVDQYNTTIGKINDKVSEERYRKYDPLTDEQRKDLSDKEAELWDAKAKSGMLRGDTILSSGLNQLRSDMYASVNTGKADYDQLAKIGIQTSSSYLDKGKLTITDENKLKDAIAKDPEAVKKLFTNSGTTSETKGIAYRLRDSIDSIMGKVEAKAGNSSRGNNQFAIGKQLIDMDTRITNFNTRLTQVEDRYYRQFTAMEQAISRSNQQSVYLSQQFGGEQ</sequence>
<evidence type="ECO:0000313" key="8">
    <source>
        <dbReference type="EMBL" id="MCK6258673.1"/>
    </source>
</evidence>
<dbReference type="RefSeq" id="WP_248253924.1">
    <property type="nucleotide sequence ID" value="NZ_JAIWJX010000002.1"/>
</dbReference>
<comment type="similarity">
    <text evidence="1 5">Belongs to the FliD family.</text>
</comment>
<keyword evidence="3" id="KW-0175">Coiled coil</keyword>
<dbReference type="AlphaFoldDB" id="A0A9X2BII4"/>
<evidence type="ECO:0000256" key="4">
    <source>
        <dbReference type="ARBA" id="ARBA00023143"/>
    </source>
</evidence>
<dbReference type="PANTHER" id="PTHR30288:SF0">
    <property type="entry name" value="FLAGELLAR HOOK-ASSOCIATED PROTEIN 2"/>
    <property type="match status" value="1"/>
</dbReference>
<dbReference type="Proteomes" id="UP001139011">
    <property type="component" value="Unassembled WGS sequence"/>
</dbReference>
<dbReference type="EMBL" id="JAIWJX010000002">
    <property type="protein sequence ID" value="MCK6258673.1"/>
    <property type="molecule type" value="Genomic_DNA"/>
</dbReference>
<gene>
    <name evidence="8" type="ORF">LCY76_19070</name>
</gene>
<dbReference type="GO" id="GO:0007155">
    <property type="term" value="P:cell adhesion"/>
    <property type="evidence" value="ECO:0007669"/>
    <property type="project" value="InterPro"/>
</dbReference>
<comment type="caution">
    <text evidence="8">The sequence shown here is derived from an EMBL/GenBank/DDBJ whole genome shotgun (WGS) entry which is preliminary data.</text>
</comment>
<dbReference type="PANTHER" id="PTHR30288">
    <property type="entry name" value="FLAGELLAR CAP/ASSEMBLY PROTEIN FLID"/>
    <property type="match status" value="1"/>
</dbReference>
<comment type="subunit">
    <text evidence="2 5">Homopentamer.</text>
</comment>
<dbReference type="GO" id="GO:0009421">
    <property type="term" value="C:bacterial-type flagellum filament cap"/>
    <property type="evidence" value="ECO:0007669"/>
    <property type="project" value="InterPro"/>
</dbReference>
<keyword evidence="8" id="KW-0966">Cell projection</keyword>
<evidence type="ECO:0000259" key="6">
    <source>
        <dbReference type="Pfam" id="PF02465"/>
    </source>
</evidence>